<dbReference type="InterPro" id="IPR036866">
    <property type="entry name" value="RibonucZ/Hydroxyglut_hydro"/>
</dbReference>
<dbReference type="Pfam" id="PF00753">
    <property type="entry name" value="Lactamase_B"/>
    <property type="match status" value="1"/>
</dbReference>
<dbReference type="EMBL" id="CABWLH010000009">
    <property type="protein sequence ID" value="VXB70622.1"/>
    <property type="molecule type" value="Genomic_DNA"/>
</dbReference>
<accession>A0A653T0C4</accession>
<feature type="domain" description="Metallo-beta-lactamase" evidence="1">
    <location>
        <begin position="18"/>
        <end position="230"/>
    </location>
</feature>
<sequence length="320" mass="36493">MKEEMIQLSIPTPFAVGDVHAYVLKGDAVTLVDCGPMTQEAQHAFVTQLKEHHLSIDDIDQVVLTHHHADHVGLLDLMKPHVRVIGHELNEPYISQDEAFKQRQIHFMNDFFQQLGVPLRQGECERIVRQSYTYSCTAHVDDVIKEGDRLKGHEHFQVLETPGHAQSHLSFLDETTGNFIGGDLLLTTISSNPLMEAPMKGTERQKSLLQYKASLERLLHLPIQTIYPGHGQLITSHHELIEERFKKQEKRANTMYQLLQRKEMTAFHLCRTLFPGLYEEALFLTMSETVGQLDVLLAAGHIEEVQKDGTLYYRAIEGVK</sequence>
<protein>
    <submittedName>
        <fullName evidence="2">Putative metal-dependent hydrolase</fullName>
        <ecNumber evidence="2">3.-.-.-</ecNumber>
    </submittedName>
</protein>
<organism evidence="2 3">
    <name type="scientific">Bacillus altitudinis</name>
    <dbReference type="NCBI Taxonomy" id="293387"/>
    <lineage>
        <taxon>Bacteria</taxon>
        <taxon>Bacillati</taxon>
        <taxon>Bacillota</taxon>
        <taxon>Bacilli</taxon>
        <taxon>Bacillales</taxon>
        <taxon>Bacillaceae</taxon>
        <taxon>Bacillus</taxon>
    </lineage>
</organism>
<dbReference type="InterPro" id="IPR050662">
    <property type="entry name" value="Sec-metab_biosynth-thioest"/>
</dbReference>
<keyword evidence="2" id="KW-0378">Hydrolase</keyword>
<dbReference type="Proteomes" id="UP000433089">
    <property type="component" value="Unassembled WGS sequence"/>
</dbReference>
<gene>
    <name evidence="2" type="primary">yqjP</name>
    <name evidence="2" type="ORF">BACI348_41357</name>
</gene>
<evidence type="ECO:0000313" key="2">
    <source>
        <dbReference type="EMBL" id="VXB70622.1"/>
    </source>
</evidence>
<dbReference type="Gene3D" id="3.60.15.10">
    <property type="entry name" value="Ribonuclease Z/Hydroxyacylglutathione hydrolase-like"/>
    <property type="match status" value="1"/>
</dbReference>
<dbReference type="InterPro" id="IPR001279">
    <property type="entry name" value="Metallo-B-lactamas"/>
</dbReference>
<dbReference type="SMART" id="SM00849">
    <property type="entry name" value="Lactamase_B"/>
    <property type="match status" value="1"/>
</dbReference>
<dbReference type="EC" id="3.-.-.-" evidence="2"/>
<dbReference type="RefSeq" id="WP_041506992.1">
    <property type="nucleotide sequence ID" value="NZ_CP063360.1"/>
</dbReference>
<dbReference type="PANTHER" id="PTHR23131">
    <property type="entry name" value="ENDORIBONUCLEASE LACTB2"/>
    <property type="match status" value="1"/>
</dbReference>
<dbReference type="PANTHER" id="PTHR23131:SF4">
    <property type="entry name" value="METALLO-BETA-LACTAMASE SUPERFAMILY POTEIN"/>
    <property type="match status" value="1"/>
</dbReference>
<dbReference type="AlphaFoldDB" id="A0A653T0C4"/>
<name>A0A653T0C4_BACAB</name>
<dbReference type="SUPFAM" id="SSF56281">
    <property type="entry name" value="Metallo-hydrolase/oxidoreductase"/>
    <property type="match status" value="1"/>
</dbReference>
<reference evidence="2 3" key="1">
    <citation type="submission" date="2019-10" db="EMBL/GenBank/DDBJ databases">
        <authorList>
            <person name="Karimi E."/>
        </authorList>
    </citation>
    <scope>NUCLEOTIDE SEQUENCE [LARGE SCALE GENOMIC DNA]</scope>
    <source>
        <strain evidence="2">Bacillus sp. 348</strain>
    </source>
</reference>
<proteinExistence type="predicted"/>
<evidence type="ECO:0000313" key="3">
    <source>
        <dbReference type="Proteomes" id="UP000433089"/>
    </source>
</evidence>
<dbReference type="GO" id="GO:0016787">
    <property type="term" value="F:hydrolase activity"/>
    <property type="evidence" value="ECO:0007669"/>
    <property type="project" value="UniProtKB-KW"/>
</dbReference>
<evidence type="ECO:0000259" key="1">
    <source>
        <dbReference type="SMART" id="SM00849"/>
    </source>
</evidence>